<dbReference type="RefSeq" id="XP_014170558.1">
    <property type="nucleotide sequence ID" value="XM_014315083.1"/>
</dbReference>
<sequence length="843" mass="93775">MAVHINYQELFKKAESLFKAAEARAAEADAQVKAAEAEAEAAKAEAEAAKAQVAEADARAALADARTEEANVWVKAAQKQLAKTAFFEFLDICHSNVFMKLDVERNKLLSTTGGLTSVDGKQYPRSLQPWTEFDALHDESFAVFERAFRSQELFPSPAGLGYLADKLSDKKLASEEDLKNFECLAVEGCVLDVLPRFLELVSGDTSIFPMTDPPRAISFNNYPFGVIAAESDEEHSEPEAEVEADEGSSSQREQSRGRTQHRPLRKPLLIKDDRPAYIGALGTAKRDMDAAAARAAAEAEERETSGPPMKRRSPERTKVHPDQWCFRHCADDTIDARPLFVIEYKAAHKISDSLLRDCLVPETAASLMEGAIRTVAGQNKADNVATAKRDIAKVFTQVFHYMIDYGLQYSYATTGNALIFLHIDLKQPTTLYYHLEEPIRAVQSAEREDVKRSAVALVLSFVLMSMKGEYMTQRWKKSIHKEQPKWPQPYADMKDMKDMPTNTLTDVSLGTTTATLASRTAEASRDPQKRSSTHRQGRDDERNPSPMSLASDTTRSSCASSNGTVGTATTQVEPDCSYAGNVPVSPTLAFCTQACLLGLKTGGKKDPRCPNVHLHRRSDAEDEQHPITADELRTKLTQQLADDMDHDCQNLERYGMYGAIGALFKLALSEYGYCFVGKGVQRVHCKQLEQEALAYSFLEACQGQLVPVVFGVIELEDEYWTQCGAHISHMMLMSFAGESLWHHGRKTHNPSLYHEEMMRTLEELEPYGVVHGDENNNNMVWNEELQRVMAIDFDRAVVPPQPADADLAKTLSAGGQDKRKEAFDEHDKKETKRAKLEADGTTP</sequence>
<dbReference type="AlphaFoldDB" id="F0XLB4"/>
<dbReference type="HOGENOM" id="CLU_010672_2_0_1"/>
<name>F0XLB4_GROCL</name>
<feature type="region of interest" description="Disordered" evidence="2">
    <location>
        <begin position="289"/>
        <end position="317"/>
    </location>
</feature>
<dbReference type="Proteomes" id="UP000007796">
    <property type="component" value="Unassembled WGS sequence"/>
</dbReference>
<organism evidence="4">
    <name type="scientific">Grosmannia clavigera (strain kw1407 / UAMH 11150)</name>
    <name type="common">Blue stain fungus</name>
    <name type="synonym">Graphiocladiella clavigera</name>
    <dbReference type="NCBI Taxonomy" id="655863"/>
    <lineage>
        <taxon>Eukaryota</taxon>
        <taxon>Fungi</taxon>
        <taxon>Dikarya</taxon>
        <taxon>Ascomycota</taxon>
        <taxon>Pezizomycotina</taxon>
        <taxon>Sordariomycetes</taxon>
        <taxon>Sordariomycetidae</taxon>
        <taxon>Ophiostomatales</taxon>
        <taxon>Ophiostomataceae</taxon>
        <taxon>Leptographium</taxon>
    </lineage>
</organism>
<dbReference type="STRING" id="655863.F0XLB4"/>
<feature type="region of interest" description="Disordered" evidence="2">
    <location>
        <begin position="231"/>
        <end position="266"/>
    </location>
</feature>
<dbReference type="InParanoid" id="F0XLB4"/>
<feature type="compositionally biased region" description="Polar residues" evidence="2">
    <location>
        <begin position="500"/>
        <end position="518"/>
    </location>
</feature>
<feature type="coiled-coil region" evidence="1">
    <location>
        <begin position="11"/>
        <end position="66"/>
    </location>
</feature>
<dbReference type="GO" id="GO:0016740">
    <property type="term" value="F:transferase activity"/>
    <property type="evidence" value="ECO:0007669"/>
    <property type="project" value="UniProtKB-KW"/>
</dbReference>
<dbReference type="SUPFAM" id="SSF56112">
    <property type="entry name" value="Protein kinase-like (PK-like)"/>
    <property type="match status" value="1"/>
</dbReference>
<feature type="compositionally biased region" description="Polar residues" evidence="2">
    <location>
        <begin position="545"/>
        <end position="572"/>
    </location>
</feature>
<evidence type="ECO:0000313" key="4">
    <source>
        <dbReference type="Proteomes" id="UP000007796"/>
    </source>
</evidence>
<feature type="region of interest" description="Disordered" evidence="2">
    <location>
        <begin position="477"/>
        <end position="573"/>
    </location>
</feature>
<keyword evidence="1" id="KW-0175">Coiled coil</keyword>
<gene>
    <name evidence="3" type="ORF">CMQ_6018</name>
</gene>
<dbReference type="eggNOG" id="ENOG502SJ0M">
    <property type="taxonomic scope" value="Eukaryota"/>
</dbReference>
<reference evidence="3 4" key="1">
    <citation type="journal article" date="2011" name="Proc. Natl. Acad. Sci. U.S.A.">
        <title>Genome and transcriptome analyses of the mountain pine beetle-fungal symbiont Grosmannia clavigera, a lodgepole pine pathogen.</title>
        <authorList>
            <person name="DiGuistini S."/>
            <person name="Wang Y."/>
            <person name="Liao N.Y."/>
            <person name="Taylor G."/>
            <person name="Tanguay P."/>
            <person name="Feau N."/>
            <person name="Henrissat B."/>
            <person name="Chan S.K."/>
            <person name="Hesse-Orce U."/>
            <person name="Alamouti S.M."/>
            <person name="Tsui C.K.M."/>
            <person name="Docking R.T."/>
            <person name="Levasseur A."/>
            <person name="Haridas S."/>
            <person name="Robertson G."/>
            <person name="Birol I."/>
            <person name="Holt R.A."/>
            <person name="Marra M.A."/>
            <person name="Hamelin R.C."/>
            <person name="Hirst M."/>
            <person name="Jones S.J.M."/>
            <person name="Bohlmann J."/>
            <person name="Breuil C."/>
        </authorList>
    </citation>
    <scope>NUCLEOTIDE SEQUENCE [LARGE SCALE GENOMIC DNA]</scope>
    <source>
        <strain evidence="4">kw1407 / UAMH 11150</strain>
    </source>
</reference>
<feature type="compositionally biased region" description="Acidic residues" evidence="2">
    <location>
        <begin position="231"/>
        <end position="246"/>
    </location>
</feature>
<feature type="region of interest" description="Disordered" evidence="2">
    <location>
        <begin position="802"/>
        <end position="843"/>
    </location>
</feature>
<dbReference type="OrthoDB" id="5245051at2759"/>
<evidence type="ECO:0000256" key="2">
    <source>
        <dbReference type="SAM" id="MobiDB-lite"/>
    </source>
</evidence>
<evidence type="ECO:0000313" key="3">
    <source>
        <dbReference type="EMBL" id="EFX01076.1"/>
    </source>
</evidence>
<accession>F0XLB4</accession>
<dbReference type="EMBL" id="GL629794">
    <property type="protein sequence ID" value="EFX01076.1"/>
    <property type="molecule type" value="Genomic_DNA"/>
</dbReference>
<proteinExistence type="predicted"/>
<dbReference type="InterPro" id="IPR011009">
    <property type="entry name" value="Kinase-like_dom_sf"/>
</dbReference>
<evidence type="ECO:0000256" key="1">
    <source>
        <dbReference type="SAM" id="Coils"/>
    </source>
</evidence>
<keyword evidence="3" id="KW-0808">Transferase</keyword>
<feature type="compositionally biased region" description="Basic and acidic residues" evidence="2">
    <location>
        <begin position="816"/>
        <end position="843"/>
    </location>
</feature>
<dbReference type="Gene3D" id="1.10.510.10">
    <property type="entry name" value="Transferase(Phosphotransferase) domain 1"/>
    <property type="match status" value="1"/>
</dbReference>
<protein>
    <submittedName>
        <fullName evidence="3">Phosphotransferase-like protein</fullName>
    </submittedName>
</protein>
<keyword evidence="4" id="KW-1185">Reference proteome</keyword>
<dbReference type="GeneID" id="25979405"/>